<gene>
    <name evidence="1" type="ORF">OHA91_22780</name>
</gene>
<evidence type="ECO:0000313" key="2">
    <source>
        <dbReference type="Proteomes" id="UP001432312"/>
    </source>
</evidence>
<name>A0ABZ1QFM8_9ACTN</name>
<organism evidence="1 2">
    <name type="scientific">Streptomyces erythrochromogenes</name>
    <dbReference type="NCBI Taxonomy" id="285574"/>
    <lineage>
        <taxon>Bacteria</taxon>
        <taxon>Bacillati</taxon>
        <taxon>Actinomycetota</taxon>
        <taxon>Actinomycetes</taxon>
        <taxon>Kitasatosporales</taxon>
        <taxon>Streptomycetaceae</taxon>
        <taxon>Streptomyces</taxon>
    </lineage>
</organism>
<accession>A0ABZ1QFM8</accession>
<dbReference type="Proteomes" id="UP001432312">
    <property type="component" value="Chromosome"/>
</dbReference>
<dbReference type="GeneID" id="95498923"/>
<dbReference type="RefSeq" id="WP_328739877.1">
    <property type="nucleotide sequence ID" value="NZ_CP108036.1"/>
</dbReference>
<protein>
    <submittedName>
        <fullName evidence="1">Uncharacterized protein</fullName>
    </submittedName>
</protein>
<reference evidence="1" key="1">
    <citation type="submission" date="2022-10" db="EMBL/GenBank/DDBJ databases">
        <title>The complete genomes of actinobacterial strains from the NBC collection.</title>
        <authorList>
            <person name="Joergensen T.S."/>
            <person name="Alvarez Arevalo M."/>
            <person name="Sterndorff E.B."/>
            <person name="Faurdal D."/>
            <person name="Vuksanovic O."/>
            <person name="Mourched A.-S."/>
            <person name="Charusanti P."/>
            <person name="Shaw S."/>
            <person name="Blin K."/>
            <person name="Weber T."/>
        </authorList>
    </citation>
    <scope>NUCLEOTIDE SEQUENCE</scope>
    <source>
        <strain evidence="1">NBC_00303</strain>
    </source>
</reference>
<dbReference type="EMBL" id="CP108036">
    <property type="protein sequence ID" value="WUN81092.1"/>
    <property type="molecule type" value="Genomic_DNA"/>
</dbReference>
<proteinExistence type="predicted"/>
<keyword evidence="2" id="KW-1185">Reference proteome</keyword>
<sequence>MPFDLGDTVRLEAACRSAAGTLTTAATAVVTITLPDGTAVTPAVAAPASAGEYLVDYPTVQAGRHAVRWQFTAPASAYTDSFDVREAEPAYILSLADARRHLRYAPGDTGDDEQIREWLETITIGVESFAGVCCRRTVTETHDLPSHGVPTLVLRRTPVLSLTSLTAVHSSGTSYLPADLDVDGPTGVVRRLDGGRLYGVLRGIYVAGRTVIPANLSSAARIILQHLWRTQYGASRGLSQVGGGDDYLVTEPIPGFGYAIPNRALQLLEPDRLPPGVA</sequence>
<evidence type="ECO:0000313" key="1">
    <source>
        <dbReference type="EMBL" id="WUN81092.1"/>
    </source>
</evidence>